<dbReference type="Proteomes" id="UP000571084">
    <property type="component" value="Unassembled WGS sequence"/>
</dbReference>
<organism evidence="1 2">
    <name type="scientific">Glaciimonas immobilis</name>
    <dbReference type="NCBI Taxonomy" id="728004"/>
    <lineage>
        <taxon>Bacteria</taxon>
        <taxon>Pseudomonadati</taxon>
        <taxon>Pseudomonadota</taxon>
        <taxon>Betaproteobacteria</taxon>
        <taxon>Burkholderiales</taxon>
        <taxon>Oxalobacteraceae</taxon>
        <taxon>Glaciimonas</taxon>
    </lineage>
</organism>
<keyword evidence="2" id="KW-1185">Reference proteome</keyword>
<evidence type="ECO:0000313" key="1">
    <source>
        <dbReference type="EMBL" id="MBB5200650.1"/>
    </source>
</evidence>
<comment type="caution">
    <text evidence="1">The sequence shown here is derived from an EMBL/GenBank/DDBJ whole genome shotgun (WGS) entry which is preliminary data.</text>
</comment>
<dbReference type="AlphaFoldDB" id="A0A840RW07"/>
<gene>
    <name evidence="1" type="ORF">HNR39_002492</name>
</gene>
<sequence length="88" mass="9907">MLIICLLLKSVFLVLCTVPARAWRQALDRRLKDLGVGQAGWMAIAVIAKAAQPMGIVKKRPPTIWHGARRWRLLTHFPVKISLTRGKP</sequence>
<evidence type="ECO:0000313" key="2">
    <source>
        <dbReference type="Proteomes" id="UP000571084"/>
    </source>
</evidence>
<proteinExistence type="predicted"/>
<protein>
    <submittedName>
        <fullName evidence="1">Uncharacterized protein</fullName>
    </submittedName>
</protein>
<dbReference type="EMBL" id="JACHHQ010000005">
    <property type="protein sequence ID" value="MBB5200650.1"/>
    <property type="molecule type" value="Genomic_DNA"/>
</dbReference>
<reference evidence="1 2" key="1">
    <citation type="submission" date="2020-08" db="EMBL/GenBank/DDBJ databases">
        <title>Genomic Encyclopedia of Type Strains, Phase IV (KMG-IV): sequencing the most valuable type-strain genomes for metagenomic binning, comparative biology and taxonomic classification.</title>
        <authorList>
            <person name="Goeker M."/>
        </authorList>
    </citation>
    <scope>NUCLEOTIDE SEQUENCE [LARGE SCALE GENOMIC DNA]</scope>
    <source>
        <strain evidence="1 2">DSM 23240</strain>
    </source>
</reference>
<name>A0A840RW07_9BURK</name>
<accession>A0A840RW07</accession>